<dbReference type="RefSeq" id="WP_006438994.1">
    <property type="nucleotide sequence ID" value="NZ_DS995354.1"/>
</dbReference>
<proteinExistence type="inferred from homology"/>
<evidence type="ECO:0000256" key="2">
    <source>
        <dbReference type="ARBA" id="ARBA00022598"/>
    </source>
</evidence>
<evidence type="ECO:0000259" key="3">
    <source>
        <dbReference type="Pfam" id="PF00501"/>
    </source>
</evidence>
<dbReference type="Proteomes" id="UP000003178">
    <property type="component" value="Unassembled WGS sequence"/>
</dbReference>
<keyword evidence="6" id="KW-1185">Reference proteome</keyword>
<dbReference type="InterPro" id="IPR000873">
    <property type="entry name" value="AMP-dep_synth/lig_dom"/>
</dbReference>
<dbReference type="GO" id="GO:0006631">
    <property type="term" value="P:fatty acid metabolic process"/>
    <property type="evidence" value="ECO:0007669"/>
    <property type="project" value="TreeGrafter"/>
</dbReference>
<dbReference type="eggNOG" id="COG0318">
    <property type="taxonomic scope" value="Bacteria"/>
</dbReference>
<dbReference type="SUPFAM" id="SSF56801">
    <property type="entry name" value="Acetyl-CoA synthetase-like"/>
    <property type="match status" value="1"/>
</dbReference>
<evidence type="ECO:0000259" key="4">
    <source>
        <dbReference type="Pfam" id="PF13193"/>
    </source>
</evidence>
<feature type="domain" description="AMP-dependent synthetase/ligase" evidence="3">
    <location>
        <begin position="27"/>
        <end position="368"/>
    </location>
</feature>
<dbReference type="Gene3D" id="3.40.50.12780">
    <property type="entry name" value="N-terminal domain of ligase-like"/>
    <property type="match status" value="1"/>
</dbReference>
<dbReference type="Pfam" id="PF13193">
    <property type="entry name" value="AMP-binding_C"/>
    <property type="match status" value="1"/>
</dbReference>
<accession>B6FW28</accession>
<dbReference type="EMBL" id="ABWP01000003">
    <property type="protein sequence ID" value="EEA86306.1"/>
    <property type="molecule type" value="Genomic_DNA"/>
</dbReference>
<dbReference type="PANTHER" id="PTHR43201">
    <property type="entry name" value="ACYL-COA SYNTHETASE"/>
    <property type="match status" value="1"/>
</dbReference>
<gene>
    <name evidence="5" type="ORF">CLOHIR_00077</name>
</gene>
<dbReference type="InterPro" id="IPR042099">
    <property type="entry name" value="ANL_N_sf"/>
</dbReference>
<dbReference type="GO" id="GO:0031956">
    <property type="term" value="F:medium-chain fatty acid-CoA ligase activity"/>
    <property type="evidence" value="ECO:0007669"/>
    <property type="project" value="TreeGrafter"/>
</dbReference>
<dbReference type="HOGENOM" id="CLU_000022_59_0_9"/>
<sequence length="515" mass="57877">MNDVKCKYFNKFNTGMSDFVTPGKQLEYVAKCKPDEKAIIYIDKEDNVRDITWKELHIASNKLAWHLMKKGFGKGQVAMVSFPNGIEHILATLAVWKTGGCYMPVSCKITDTELGDICRIIKPTVSFTDKEMPCRTESIKIGSVFDVCKDESEEMPEDIAANPNMISPSGGTTGEPKFIKQNVASGLSDEIIKSWFEMSGMEFEQRQLLVGPLFHGAPHTAAFNGLFVGNTLIIPRNLRPESIVRYIKEYKIEFIQMIPTLMNRIIKLADVDKEDFKSIKALHHTGGYCSPYLKEKWIDIIGAEKVHEMYSMTEAIGITCIRGDEWLKHYGSVGLPLGGSRISIRDEEGNELGPHEVGEIHMTSPSACCMTEYINHKPLETKDGGFRSVGDFGYVDEDGYLYFSDRRSDMLVIGGENVFATEVETVLTAYEKVVDAVVVGIPDEEWGRRLHAIVQKKEEVSAEELIEYLGKHLLPYKVPKSFTFVPCIPRGDNGKVNRDKMLKGLIEKNLVNKVC</sequence>
<dbReference type="Gene3D" id="3.30.300.30">
    <property type="match status" value="1"/>
</dbReference>
<name>B6FW28_PEPHT</name>
<dbReference type="InterPro" id="IPR054986">
    <property type="entry name" value="Bile_CoA_ligase"/>
</dbReference>
<reference evidence="5 6" key="1">
    <citation type="submission" date="2008-09" db="EMBL/GenBank/DDBJ databases">
        <authorList>
            <person name="Fulton L."/>
            <person name="Clifton S."/>
            <person name="Fulton B."/>
            <person name="Xu J."/>
            <person name="Minx P."/>
            <person name="Pepin K.H."/>
            <person name="Johnson M."/>
            <person name="Thiruvilangam P."/>
            <person name="Bhonagiri V."/>
            <person name="Nash W.E."/>
            <person name="Mardis E.R."/>
            <person name="Wilson R.K."/>
        </authorList>
    </citation>
    <scope>NUCLEOTIDE SEQUENCE [LARGE SCALE GENOMIC DNA]</scope>
    <source>
        <strain evidence="5 6">DSM 13275</strain>
    </source>
</reference>
<evidence type="ECO:0000313" key="5">
    <source>
        <dbReference type="EMBL" id="EEA86306.1"/>
    </source>
</evidence>
<reference evidence="5 6" key="2">
    <citation type="submission" date="2008-10" db="EMBL/GenBank/DDBJ databases">
        <title>Draft genome sequence of Clostridium hiranonis (DSM 13275).</title>
        <authorList>
            <person name="Sudarsanam P."/>
            <person name="Ley R."/>
            <person name="Guruge J."/>
            <person name="Turnbaugh P.J."/>
            <person name="Mahowald M."/>
            <person name="Liep D."/>
            <person name="Gordon J."/>
        </authorList>
    </citation>
    <scope>NUCLEOTIDE SEQUENCE [LARGE SCALE GENOMIC DNA]</scope>
    <source>
        <strain evidence="5 6">DSM 13275</strain>
    </source>
</reference>
<evidence type="ECO:0000256" key="1">
    <source>
        <dbReference type="ARBA" id="ARBA00006432"/>
    </source>
</evidence>
<dbReference type="Pfam" id="PF00501">
    <property type="entry name" value="AMP-binding"/>
    <property type="match status" value="1"/>
</dbReference>
<comment type="caution">
    <text evidence="5">The sequence shown here is derived from an EMBL/GenBank/DDBJ whole genome shotgun (WGS) entry which is preliminary data.</text>
</comment>
<protein>
    <submittedName>
        <fullName evidence="5">AMP-binding enzyme</fullName>
    </submittedName>
</protein>
<feature type="domain" description="AMP-binding enzyme C-terminal" evidence="4">
    <location>
        <begin position="422"/>
        <end position="495"/>
    </location>
</feature>
<dbReference type="PANTHER" id="PTHR43201:SF5">
    <property type="entry name" value="MEDIUM-CHAIN ACYL-COA LIGASE ACSF2, MITOCHONDRIAL"/>
    <property type="match status" value="1"/>
</dbReference>
<dbReference type="AlphaFoldDB" id="B6FW28"/>
<evidence type="ECO:0000313" key="6">
    <source>
        <dbReference type="Proteomes" id="UP000003178"/>
    </source>
</evidence>
<organism evidence="5 6">
    <name type="scientific">Peptacetobacter hiranonis (strain DSM 13275 / JCM 10541 / KCTC 15199 / TO-931)</name>
    <name type="common">Clostridium hiranonis</name>
    <dbReference type="NCBI Taxonomy" id="500633"/>
    <lineage>
        <taxon>Bacteria</taxon>
        <taxon>Bacillati</taxon>
        <taxon>Bacillota</taxon>
        <taxon>Clostridia</taxon>
        <taxon>Peptostreptococcales</taxon>
        <taxon>Peptostreptococcaceae</taxon>
        <taxon>Peptacetobacter</taxon>
    </lineage>
</organism>
<dbReference type="STRING" id="500633.CLOHIR_00077"/>
<comment type="similarity">
    <text evidence="1">Belongs to the ATP-dependent AMP-binding enzyme family.</text>
</comment>
<keyword evidence="2" id="KW-0436">Ligase</keyword>
<dbReference type="InterPro" id="IPR045851">
    <property type="entry name" value="AMP-bd_C_sf"/>
</dbReference>
<dbReference type="OrthoDB" id="9803968at2"/>
<dbReference type="InterPro" id="IPR025110">
    <property type="entry name" value="AMP-bd_C"/>
</dbReference>
<dbReference type="NCBIfam" id="NF038344">
    <property type="entry name" value="bile_CoA_BaiB"/>
    <property type="match status" value="1"/>
</dbReference>